<dbReference type="PANTHER" id="PTHR30290:SF9">
    <property type="entry name" value="OLIGOPEPTIDE-BINDING PROTEIN APPA"/>
    <property type="match status" value="1"/>
</dbReference>
<dbReference type="SUPFAM" id="SSF53850">
    <property type="entry name" value="Periplasmic binding protein-like II"/>
    <property type="match status" value="1"/>
</dbReference>
<dbReference type="PANTHER" id="PTHR30290">
    <property type="entry name" value="PERIPLASMIC BINDING COMPONENT OF ABC TRANSPORTER"/>
    <property type="match status" value="1"/>
</dbReference>
<dbReference type="Proteomes" id="UP000626026">
    <property type="component" value="Unassembled WGS sequence"/>
</dbReference>
<gene>
    <name evidence="6" type="ORF">IBL26_00585</name>
</gene>
<comment type="caution">
    <text evidence="6">The sequence shown here is derived from an EMBL/GenBank/DDBJ whole genome shotgun (WGS) entry which is preliminary data.</text>
</comment>
<accession>A0ABR7RG53</accession>
<organism evidence="6 7">
    <name type="scientific">Teichococcus aerophilus</name>
    <dbReference type="NCBI Taxonomy" id="1224513"/>
    <lineage>
        <taxon>Bacteria</taxon>
        <taxon>Pseudomonadati</taxon>
        <taxon>Pseudomonadota</taxon>
        <taxon>Alphaproteobacteria</taxon>
        <taxon>Acetobacterales</taxon>
        <taxon>Roseomonadaceae</taxon>
        <taxon>Roseomonas</taxon>
    </lineage>
</organism>
<dbReference type="CDD" id="cd08498">
    <property type="entry name" value="PBP2_NikA_DppA_OppA_like_2"/>
    <property type="match status" value="1"/>
</dbReference>
<keyword evidence="7" id="KW-1185">Reference proteome</keyword>
<sequence>MGISAAPSSVDPHFNQGTSTQTLTYNIFETLTDRRPDSSLAPGLALSWRPAGDAVWEFKLRPDVRFSDGRPFTADDVAFTIGRVPNVPNATASFAGQVRSITRVEVVDPLTLLLHTDGPAPNLPIDLSVVAIISRHAGEGATTDDYNALRAAIGTGPFILRSYTPGNSAELERNENWWGPRPDWDRVSFRYLPNAGARSAALLSGGVDLIDLPSVNDLPRLRTSPGFTVTSSQGLRLVYLAPNQSAEVAPGVTDNDGKPLAANPMRDKRVRQALSLAINRASLAERVMQGTAEPAGQFLPRGLYSHDPSIPVPAQDPDAAKRLLAAAGYPDGFRMTLNVASNARPTDPVAAQAIAQMWTRIGVQTTVELMPLSAYGPRSARMEFPVSLWGWASPGHAGHPLVNVVASYDRSKLTGSFNRSGYSNPALDALIARAMATLDDGAREALMNQATSTAMDDVAIIPLYHLTNYWATRRGITYEATTYDYTRAVLARRDR</sequence>
<proteinExistence type="inferred from homology"/>
<dbReference type="InterPro" id="IPR000914">
    <property type="entry name" value="SBP_5_dom"/>
</dbReference>
<reference evidence="6 7" key="1">
    <citation type="journal article" date="2013" name="Int. J. Syst. Evol. Microbiol.">
        <title>Roseomonas aerophila sp. nov., isolated from air.</title>
        <authorList>
            <person name="Kim S.J."/>
            <person name="Weon H.Y."/>
            <person name="Ahn J.H."/>
            <person name="Hong S.B."/>
            <person name="Seok S.J."/>
            <person name="Whang K.S."/>
            <person name="Kwon S.W."/>
        </authorList>
    </citation>
    <scope>NUCLEOTIDE SEQUENCE [LARGE SCALE GENOMIC DNA]</scope>
    <source>
        <strain evidence="6 7">NBRC 108923</strain>
    </source>
</reference>
<evidence type="ECO:0000256" key="3">
    <source>
        <dbReference type="ARBA" id="ARBA00022448"/>
    </source>
</evidence>
<evidence type="ECO:0000259" key="5">
    <source>
        <dbReference type="Pfam" id="PF00496"/>
    </source>
</evidence>
<keyword evidence="4" id="KW-0732">Signal</keyword>
<dbReference type="PIRSF" id="PIRSF002741">
    <property type="entry name" value="MppA"/>
    <property type="match status" value="1"/>
</dbReference>
<dbReference type="Gene3D" id="3.40.190.10">
    <property type="entry name" value="Periplasmic binding protein-like II"/>
    <property type="match status" value="1"/>
</dbReference>
<comment type="similarity">
    <text evidence="2">Belongs to the bacterial solute-binding protein 5 family.</text>
</comment>
<dbReference type="InterPro" id="IPR039424">
    <property type="entry name" value="SBP_5"/>
</dbReference>
<comment type="subcellular location">
    <subcellularLocation>
        <location evidence="1">Periplasm</location>
    </subcellularLocation>
</comment>
<feature type="domain" description="Solute-binding protein family 5" evidence="5">
    <location>
        <begin position="40"/>
        <end position="394"/>
    </location>
</feature>
<evidence type="ECO:0000313" key="6">
    <source>
        <dbReference type="EMBL" id="MBC9205314.1"/>
    </source>
</evidence>
<dbReference type="EMBL" id="JACTVA010000001">
    <property type="protein sequence ID" value="MBC9205314.1"/>
    <property type="molecule type" value="Genomic_DNA"/>
</dbReference>
<dbReference type="Gene3D" id="3.90.76.10">
    <property type="entry name" value="Dipeptide-binding Protein, Domain 1"/>
    <property type="match status" value="1"/>
</dbReference>
<dbReference type="Gene3D" id="3.10.105.10">
    <property type="entry name" value="Dipeptide-binding Protein, Domain 3"/>
    <property type="match status" value="1"/>
</dbReference>
<evidence type="ECO:0000256" key="1">
    <source>
        <dbReference type="ARBA" id="ARBA00004418"/>
    </source>
</evidence>
<dbReference type="InterPro" id="IPR030678">
    <property type="entry name" value="Peptide/Ni-bd"/>
</dbReference>
<dbReference type="Pfam" id="PF00496">
    <property type="entry name" value="SBP_bac_5"/>
    <property type="match status" value="1"/>
</dbReference>
<evidence type="ECO:0000256" key="4">
    <source>
        <dbReference type="ARBA" id="ARBA00022729"/>
    </source>
</evidence>
<evidence type="ECO:0000256" key="2">
    <source>
        <dbReference type="ARBA" id="ARBA00005695"/>
    </source>
</evidence>
<evidence type="ECO:0000313" key="7">
    <source>
        <dbReference type="Proteomes" id="UP000626026"/>
    </source>
</evidence>
<protein>
    <submittedName>
        <fullName evidence="6">ABC transporter substrate-binding protein</fullName>
    </submittedName>
</protein>
<keyword evidence="3" id="KW-0813">Transport</keyword>
<name>A0ABR7RG53_9PROT</name>